<evidence type="ECO:0000256" key="1">
    <source>
        <dbReference type="SAM" id="Phobius"/>
    </source>
</evidence>
<proteinExistence type="predicted"/>
<dbReference type="InParanoid" id="A0A804I9U8"/>
<protein>
    <submittedName>
        <fullName evidence="2">(wild Malaysian banana) hypothetical protein</fullName>
    </submittedName>
</protein>
<evidence type="ECO:0000313" key="2">
    <source>
        <dbReference type="EMBL" id="CAG1849555.1"/>
    </source>
</evidence>
<keyword evidence="1" id="KW-1133">Transmembrane helix</keyword>
<keyword evidence="1" id="KW-0472">Membrane</keyword>
<evidence type="ECO:0000313" key="4">
    <source>
        <dbReference type="Proteomes" id="UP000012960"/>
    </source>
</evidence>
<dbReference type="Proteomes" id="UP000012960">
    <property type="component" value="Unplaced"/>
</dbReference>
<sequence>MLTSLIMVDEEVCFLSIMLINLMILFIVIYFFLLISLLNAIIITHAMLISSSVMTITRCHRIVPKKKYVDR</sequence>
<gene>
    <name evidence="2" type="ORF">GSMUA_211410.1</name>
</gene>
<organism evidence="3 4">
    <name type="scientific">Musa acuminata subsp. malaccensis</name>
    <name type="common">Wild banana</name>
    <name type="synonym">Musa malaccensis</name>
    <dbReference type="NCBI Taxonomy" id="214687"/>
    <lineage>
        <taxon>Eukaryota</taxon>
        <taxon>Viridiplantae</taxon>
        <taxon>Streptophyta</taxon>
        <taxon>Embryophyta</taxon>
        <taxon>Tracheophyta</taxon>
        <taxon>Spermatophyta</taxon>
        <taxon>Magnoliopsida</taxon>
        <taxon>Liliopsida</taxon>
        <taxon>Zingiberales</taxon>
        <taxon>Musaceae</taxon>
        <taxon>Musa</taxon>
    </lineage>
</organism>
<name>A0A804I9U8_MUSAM</name>
<keyword evidence="4" id="KW-1185">Reference proteome</keyword>
<dbReference type="AlphaFoldDB" id="A0A804I9U8"/>
<dbReference type="EMBL" id="HG996468">
    <property type="protein sequence ID" value="CAG1849555.1"/>
    <property type="molecule type" value="Genomic_DNA"/>
</dbReference>
<accession>A0A804I9U8</accession>
<reference evidence="2" key="1">
    <citation type="submission" date="2021-03" db="EMBL/GenBank/DDBJ databases">
        <authorList>
            <consortium name="Genoscope - CEA"/>
            <person name="William W."/>
        </authorList>
    </citation>
    <scope>NUCLEOTIDE SEQUENCE</scope>
    <source>
        <strain evidence="2">Doubled-haploid Pahang</strain>
    </source>
</reference>
<feature type="transmembrane region" description="Helical" evidence="1">
    <location>
        <begin position="12"/>
        <end position="32"/>
    </location>
</feature>
<reference evidence="3" key="2">
    <citation type="submission" date="2021-05" db="UniProtKB">
        <authorList>
            <consortium name="EnsemblPlants"/>
        </authorList>
    </citation>
    <scope>IDENTIFICATION</scope>
    <source>
        <strain evidence="3">subsp. malaccensis</strain>
    </source>
</reference>
<keyword evidence="1" id="KW-0812">Transmembrane</keyword>
<dbReference type="Gramene" id="Ma03_t08510.1">
    <property type="protein sequence ID" value="Ma03_p08510.1"/>
    <property type="gene ID" value="Ma03_g08510"/>
</dbReference>
<feature type="transmembrane region" description="Helical" evidence="1">
    <location>
        <begin position="38"/>
        <end position="57"/>
    </location>
</feature>
<dbReference type="EnsemblPlants" id="Ma03_t08510.1">
    <property type="protein sequence ID" value="Ma03_p08510.1"/>
    <property type="gene ID" value="Ma03_g08510"/>
</dbReference>
<evidence type="ECO:0000313" key="3">
    <source>
        <dbReference type="EnsemblPlants" id="Ma03_p08510.1"/>
    </source>
</evidence>